<dbReference type="Proteomes" id="UP000006073">
    <property type="component" value="Unassembled WGS sequence"/>
</dbReference>
<dbReference type="OrthoDB" id="680899at2"/>
<organism evidence="1 2">
    <name type="scientific">Indibacter alkaliphilus (strain CCUG 57479 / KCTC 22604 / LW1)</name>
    <dbReference type="NCBI Taxonomy" id="1189612"/>
    <lineage>
        <taxon>Bacteria</taxon>
        <taxon>Pseudomonadati</taxon>
        <taxon>Bacteroidota</taxon>
        <taxon>Cytophagia</taxon>
        <taxon>Cytophagales</taxon>
        <taxon>Cyclobacteriaceae</taxon>
    </lineage>
</organism>
<dbReference type="STRING" id="1189612.A33Q_2476"/>
<accession>S2DGV9</accession>
<dbReference type="EMBL" id="ALWO02000035">
    <property type="protein sequence ID" value="EOZ96355.1"/>
    <property type="molecule type" value="Genomic_DNA"/>
</dbReference>
<evidence type="ECO:0000313" key="1">
    <source>
        <dbReference type="EMBL" id="EOZ96355.1"/>
    </source>
</evidence>
<comment type="caution">
    <text evidence="1">The sequence shown here is derived from an EMBL/GenBank/DDBJ whole genome shotgun (WGS) entry which is preliminary data.</text>
</comment>
<proteinExistence type="predicted"/>
<dbReference type="AlphaFoldDB" id="S2DGV9"/>
<keyword evidence="2" id="KW-1185">Reference proteome</keyword>
<dbReference type="RefSeq" id="WP_009035986.1">
    <property type="nucleotide sequence ID" value="NZ_ALWO02000035.1"/>
</dbReference>
<reference evidence="1 2" key="1">
    <citation type="journal article" date="2013" name="Genome Announc.">
        <title>Draft Genome Sequence of Indibacter alkaliphilus Strain LW1T, Isolated from Lonar Lake, a Haloalkaline Lake in the Buldana District of Maharashtra, India.</title>
        <authorList>
            <person name="Singh A."/>
            <person name="Kumar Jangir P."/>
            <person name="Sharma R."/>
            <person name="Singh A."/>
            <person name="Kumar Pinnaka A."/>
            <person name="Shivaji S."/>
        </authorList>
    </citation>
    <scope>NUCLEOTIDE SEQUENCE [LARGE SCALE GENOMIC DNA]</scope>
    <source>
        <strain evidence="2">CCUG 57479 / KCTC 22604 / LW1</strain>
    </source>
</reference>
<sequence>MELRLIDGEFNQKDAKEIIIQLINDKINFHVRRNFSSKIRFGLADEVSENRIISLKSDLDTIVKLFDQKEASDTKYRLHANIEITPIQ</sequence>
<gene>
    <name evidence="1" type="ORF">A33Q_2476</name>
</gene>
<name>S2DGV9_INDAL</name>
<dbReference type="eggNOG" id="ENOG5033DZP">
    <property type="taxonomic scope" value="Bacteria"/>
</dbReference>
<protein>
    <submittedName>
        <fullName evidence="1">Uncharacterized protein</fullName>
    </submittedName>
</protein>
<evidence type="ECO:0000313" key="2">
    <source>
        <dbReference type="Proteomes" id="UP000006073"/>
    </source>
</evidence>